<dbReference type="CDD" id="cd08349">
    <property type="entry name" value="BLMA_like"/>
    <property type="match status" value="1"/>
</dbReference>
<dbReference type="SUPFAM" id="SSF54593">
    <property type="entry name" value="Glyoxalase/Bleomycin resistance protein/Dihydroxybiphenyl dioxygenase"/>
    <property type="match status" value="1"/>
</dbReference>
<dbReference type="Proteomes" id="UP001570417">
    <property type="component" value="Unassembled WGS sequence"/>
</dbReference>
<dbReference type="EMBL" id="JBFRUW010000159">
    <property type="protein sequence ID" value="MFA0570865.1"/>
    <property type="molecule type" value="Genomic_DNA"/>
</dbReference>
<keyword evidence="6" id="KW-1185">Reference proteome</keyword>
<evidence type="ECO:0000313" key="6">
    <source>
        <dbReference type="Proteomes" id="UP001570417"/>
    </source>
</evidence>
<dbReference type="Pfam" id="PF19581">
    <property type="entry name" value="Glyoxalase_7"/>
    <property type="match status" value="1"/>
</dbReference>
<comment type="caution">
    <text evidence="5">The sequence shown here is derived from an EMBL/GenBank/DDBJ whole genome shotgun (WGS) entry which is preliminary data.</text>
</comment>
<protein>
    <recommendedName>
        <fullName evidence="2">Bleomycin resistance protein</fullName>
    </recommendedName>
</protein>
<evidence type="ECO:0000259" key="4">
    <source>
        <dbReference type="PROSITE" id="PS51819"/>
    </source>
</evidence>
<accession>A0ABV4NHC0</accession>
<evidence type="ECO:0000313" key="5">
    <source>
        <dbReference type="EMBL" id="MFA0570865.1"/>
    </source>
</evidence>
<dbReference type="RefSeq" id="WP_372268671.1">
    <property type="nucleotide sequence ID" value="NZ_JBFRUW010000159.1"/>
</dbReference>
<reference evidence="5 6" key="1">
    <citation type="journal article" date="2024" name="ISME J.">
        <title>Tailless and filamentous prophages are predominant in marine Vibrio.</title>
        <authorList>
            <person name="Steensen K."/>
            <person name="Seneca J."/>
            <person name="Bartlau N."/>
            <person name="Yu X.A."/>
            <person name="Hussain F.A."/>
            <person name="Polz M.F."/>
        </authorList>
    </citation>
    <scope>NUCLEOTIDE SEQUENCE [LARGE SCALE GENOMIC DNA]</scope>
    <source>
        <strain evidence="5 6">10N.222.51.A1</strain>
    </source>
</reference>
<dbReference type="InterPro" id="IPR029068">
    <property type="entry name" value="Glyas_Bleomycin-R_OHBP_Dase"/>
</dbReference>
<feature type="domain" description="VOC" evidence="4">
    <location>
        <begin position="18"/>
        <end position="136"/>
    </location>
</feature>
<name>A0ABV4NHC0_9VIBR</name>
<gene>
    <name evidence="5" type="ORF">AB4566_21685</name>
</gene>
<feature type="non-terminal residue" evidence="5">
    <location>
        <position position="1"/>
    </location>
</feature>
<organism evidence="5 6">
    <name type="scientific">Vibrio gallaecicus</name>
    <dbReference type="NCBI Taxonomy" id="552386"/>
    <lineage>
        <taxon>Bacteria</taxon>
        <taxon>Pseudomonadati</taxon>
        <taxon>Pseudomonadota</taxon>
        <taxon>Gammaproteobacteria</taxon>
        <taxon>Vibrionales</taxon>
        <taxon>Vibrionaceae</taxon>
        <taxon>Vibrio</taxon>
    </lineage>
</organism>
<dbReference type="Gene3D" id="3.10.180.10">
    <property type="entry name" value="2,3-Dihydroxybiphenyl 1,2-Dioxygenase, domain 1"/>
    <property type="match status" value="1"/>
</dbReference>
<dbReference type="InterPro" id="IPR037523">
    <property type="entry name" value="VOC_core"/>
</dbReference>
<comment type="similarity">
    <text evidence="1">Belongs to the bleomycin resistance protein family.</text>
</comment>
<evidence type="ECO:0000256" key="1">
    <source>
        <dbReference type="ARBA" id="ARBA00011051"/>
    </source>
</evidence>
<evidence type="ECO:0000256" key="2">
    <source>
        <dbReference type="ARBA" id="ARBA00021572"/>
    </source>
</evidence>
<dbReference type="PROSITE" id="PS51819">
    <property type="entry name" value="VOC"/>
    <property type="match status" value="1"/>
</dbReference>
<keyword evidence="3" id="KW-0046">Antibiotic resistance</keyword>
<proteinExistence type="inferred from homology"/>
<evidence type="ECO:0000256" key="3">
    <source>
        <dbReference type="ARBA" id="ARBA00023251"/>
    </source>
</evidence>
<dbReference type="InterPro" id="IPR000335">
    <property type="entry name" value="Bleomycin-R"/>
</dbReference>
<sequence length="139" mass="16223">LGVMCILRYRVFKDRSKTMNFQTIPIIRIFDIQKAKEFYLDYLGMNLDWEHRFEEGFPLYMQVSKGNLVFHLSEHSGDGTPGSKLFVNVDKIQQLFSELEQKDYMYCNPALESAPWGGECFTITDPFSNRILFSGKQNT</sequence>